<organism evidence="2 3">
    <name type="scientific">Actinidia rufa</name>
    <dbReference type="NCBI Taxonomy" id="165716"/>
    <lineage>
        <taxon>Eukaryota</taxon>
        <taxon>Viridiplantae</taxon>
        <taxon>Streptophyta</taxon>
        <taxon>Embryophyta</taxon>
        <taxon>Tracheophyta</taxon>
        <taxon>Spermatophyta</taxon>
        <taxon>Magnoliopsida</taxon>
        <taxon>eudicotyledons</taxon>
        <taxon>Gunneridae</taxon>
        <taxon>Pentapetalae</taxon>
        <taxon>asterids</taxon>
        <taxon>Ericales</taxon>
        <taxon>Actinidiaceae</taxon>
        <taxon>Actinidia</taxon>
    </lineage>
</organism>
<evidence type="ECO:0000313" key="3">
    <source>
        <dbReference type="Proteomes" id="UP000585474"/>
    </source>
</evidence>
<dbReference type="Proteomes" id="UP000585474">
    <property type="component" value="Unassembled WGS sequence"/>
</dbReference>
<proteinExistence type="predicted"/>
<dbReference type="AlphaFoldDB" id="A0A7J0DYA0"/>
<feature type="compositionally biased region" description="Basic and acidic residues" evidence="1">
    <location>
        <begin position="147"/>
        <end position="156"/>
    </location>
</feature>
<evidence type="ECO:0000256" key="1">
    <source>
        <dbReference type="SAM" id="MobiDB-lite"/>
    </source>
</evidence>
<feature type="region of interest" description="Disordered" evidence="1">
    <location>
        <begin position="144"/>
        <end position="163"/>
    </location>
</feature>
<gene>
    <name evidence="2" type="ORF">Acr_00g0094530</name>
</gene>
<accession>A0A7J0DYA0</accession>
<protein>
    <submittedName>
        <fullName evidence="2">Uncharacterized protein</fullName>
    </submittedName>
</protein>
<name>A0A7J0DYA0_9ERIC</name>
<reference evidence="3" key="1">
    <citation type="submission" date="2019-07" db="EMBL/GenBank/DDBJ databases">
        <title>De Novo Assembly of kiwifruit Actinidia rufa.</title>
        <authorList>
            <person name="Sugita-Konishi S."/>
            <person name="Sato K."/>
            <person name="Mori E."/>
            <person name="Abe Y."/>
            <person name="Kisaki G."/>
            <person name="Hamano K."/>
            <person name="Suezawa K."/>
            <person name="Otani M."/>
            <person name="Fukuda T."/>
            <person name="Manabe T."/>
            <person name="Gomi K."/>
            <person name="Tabuchi M."/>
            <person name="Akimitsu K."/>
            <person name="Kataoka I."/>
        </authorList>
    </citation>
    <scope>NUCLEOTIDE SEQUENCE [LARGE SCALE GENOMIC DNA]</scope>
    <source>
        <strain evidence="3">cv. Fuchu</strain>
    </source>
</reference>
<dbReference type="EMBL" id="BJWL01000445">
    <property type="protein sequence ID" value="GFS45160.1"/>
    <property type="molecule type" value="Genomic_DNA"/>
</dbReference>
<comment type="caution">
    <text evidence="2">The sequence shown here is derived from an EMBL/GenBank/DDBJ whole genome shotgun (WGS) entry which is preliminary data.</text>
</comment>
<sequence length="280" mass="32183">MMVDMDVASPSKIRFFEGPTLDCKFATNKPISSGFYLHTLEGRYQQVSQIGEGNETSAVNTIVGEPEFPAVGDDSNRRSFHVPFAWIGDEEMGRADVMDKRWLEWDNLLLPQYGIYADRWEVEDEGWEMTSSFMKFLQGDEDVQEANNKRKDEPVHRRGSPTKRRAFSVSDYELSSDLAKKKWYSCDDKPNAFYTGQWDSQLGKMKGRGRFPHSGNLKSRRVQIMEADTEETTDQVFLELFFNDILQVVGLRHSDEVSKGLRVVVPEQPLLSYGNLRLEL</sequence>
<evidence type="ECO:0000313" key="2">
    <source>
        <dbReference type="EMBL" id="GFS45160.1"/>
    </source>
</evidence>
<keyword evidence="3" id="KW-1185">Reference proteome</keyword>